<evidence type="ECO:0000256" key="3">
    <source>
        <dbReference type="ARBA" id="ARBA00022475"/>
    </source>
</evidence>
<evidence type="ECO:0000256" key="4">
    <source>
        <dbReference type="ARBA" id="ARBA00022692"/>
    </source>
</evidence>
<evidence type="ECO:0000256" key="2">
    <source>
        <dbReference type="ARBA" id="ARBA00008017"/>
    </source>
</evidence>
<dbReference type="SUPFAM" id="SSF82689">
    <property type="entry name" value="Mechanosensitive channel protein MscS (YggB), C-terminal domain"/>
    <property type="match status" value="1"/>
</dbReference>
<protein>
    <submittedName>
        <fullName evidence="10">Mechanosensitive ion channel family protein</fullName>
    </submittedName>
</protein>
<comment type="similarity">
    <text evidence="2">Belongs to the MscS (TC 1.A.23) family.</text>
</comment>
<feature type="domain" description="Mechanosensitive ion channel MscS" evidence="8">
    <location>
        <begin position="95"/>
        <end position="159"/>
    </location>
</feature>
<accession>A0ABD5S4I2</accession>
<comment type="subcellular location">
    <subcellularLocation>
        <location evidence="1">Cell membrane</location>
        <topology evidence="1">Multi-pass membrane protein</topology>
    </subcellularLocation>
</comment>
<dbReference type="AlphaFoldDB" id="A0ABD5S4I2"/>
<feature type="non-terminal residue" evidence="10">
    <location>
        <position position="258"/>
    </location>
</feature>
<dbReference type="InterPro" id="IPR045275">
    <property type="entry name" value="MscS_archaea/bacteria_type"/>
</dbReference>
<dbReference type="EMBL" id="JBHSWU010001146">
    <property type="protein sequence ID" value="MFC6726480.1"/>
    <property type="molecule type" value="Genomic_DNA"/>
</dbReference>
<dbReference type="Proteomes" id="UP001596328">
    <property type="component" value="Unassembled WGS sequence"/>
</dbReference>
<reference evidence="10 11" key="1">
    <citation type="journal article" date="2019" name="Int. J. Syst. Evol. Microbiol.">
        <title>The Global Catalogue of Microorganisms (GCM) 10K type strain sequencing project: providing services to taxonomists for standard genome sequencing and annotation.</title>
        <authorList>
            <consortium name="The Broad Institute Genomics Platform"/>
            <consortium name="The Broad Institute Genome Sequencing Center for Infectious Disease"/>
            <person name="Wu L."/>
            <person name="Ma J."/>
        </authorList>
    </citation>
    <scope>NUCLEOTIDE SEQUENCE [LARGE SCALE GENOMIC DNA]</scope>
    <source>
        <strain evidence="10 11">NBRC 111368</strain>
    </source>
</reference>
<dbReference type="InterPro" id="IPR023408">
    <property type="entry name" value="MscS_beta-dom_sf"/>
</dbReference>
<sequence length="258" mass="27998">VGVLPLLGRLVVTAGLLVGVVVGTDVLEAQLSTYAERSDRFNEHQQGIAFRVLQLVLLIAVGMGVLTVWSFDVGGLLVGAGFLGIVVGMAARQTLGSLIAGFVLMFSQPFKLGDWVVVGGHEGVVTDVTIVNTRLWSFDGETVVLPNDVVSKSTIENRTERGRLRLSVPVGVDYDTDLDRADEVITAAIDEVDGVLDVPKPQVVPQSFDDSAITLEVRVWIDNPSGRKRWRTRAAVIRALKRAFDREGIDVPFPQRVL</sequence>
<evidence type="ECO:0000256" key="5">
    <source>
        <dbReference type="ARBA" id="ARBA00022989"/>
    </source>
</evidence>
<evidence type="ECO:0000256" key="1">
    <source>
        <dbReference type="ARBA" id="ARBA00004651"/>
    </source>
</evidence>
<dbReference type="Gene3D" id="2.30.30.60">
    <property type="match status" value="1"/>
</dbReference>
<keyword evidence="5 7" id="KW-1133">Transmembrane helix</keyword>
<dbReference type="Gene3D" id="1.10.287.1260">
    <property type="match status" value="1"/>
</dbReference>
<dbReference type="InterPro" id="IPR049278">
    <property type="entry name" value="MS_channel_C"/>
</dbReference>
<keyword evidence="4 7" id="KW-0812">Transmembrane</keyword>
<feature type="transmembrane region" description="Helical" evidence="7">
    <location>
        <begin position="48"/>
        <end position="71"/>
    </location>
</feature>
<dbReference type="GO" id="GO:0005886">
    <property type="term" value="C:plasma membrane"/>
    <property type="evidence" value="ECO:0007669"/>
    <property type="project" value="UniProtKB-SubCell"/>
</dbReference>
<dbReference type="PANTHER" id="PTHR30221:SF20">
    <property type="entry name" value="SMALL-CONDUCTANCE MECHANOSENSITIVE CHANNEL"/>
    <property type="match status" value="1"/>
</dbReference>
<keyword evidence="11" id="KW-1185">Reference proteome</keyword>
<comment type="caution">
    <text evidence="10">The sequence shown here is derived from an EMBL/GenBank/DDBJ whole genome shotgun (WGS) entry which is preliminary data.</text>
</comment>
<evidence type="ECO:0000256" key="6">
    <source>
        <dbReference type="ARBA" id="ARBA00023136"/>
    </source>
</evidence>
<dbReference type="Pfam" id="PF21082">
    <property type="entry name" value="MS_channel_3rd"/>
    <property type="match status" value="1"/>
</dbReference>
<dbReference type="SUPFAM" id="SSF82861">
    <property type="entry name" value="Mechanosensitive channel protein MscS (YggB), transmembrane region"/>
    <property type="match status" value="1"/>
</dbReference>
<dbReference type="InterPro" id="IPR011066">
    <property type="entry name" value="MscS_channel_C_sf"/>
</dbReference>
<keyword evidence="3" id="KW-1003">Cell membrane</keyword>
<evidence type="ECO:0000259" key="9">
    <source>
        <dbReference type="Pfam" id="PF21082"/>
    </source>
</evidence>
<evidence type="ECO:0000256" key="7">
    <source>
        <dbReference type="SAM" id="Phobius"/>
    </source>
</evidence>
<dbReference type="PANTHER" id="PTHR30221">
    <property type="entry name" value="SMALL-CONDUCTANCE MECHANOSENSITIVE CHANNEL"/>
    <property type="match status" value="1"/>
</dbReference>
<evidence type="ECO:0000259" key="8">
    <source>
        <dbReference type="Pfam" id="PF00924"/>
    </source>
</evidence>
<dbReference type="InterPro" id="IPR006685">
    <property type="entry name" value="MscS_channel_2nd"/>
</dbReference>
<dbReference type="InterPro" id="IPR011014">
    <property type="entry name" value="MscS_channel_TM-2"/>
</dbReference>
<gene>
    <name evidence="10" type="ORF">ACFQE1_19355</name>
</gene>
<feature type="non-terminal residue" evidence="10">
    <location>
        <position position="1"/>
    </location>
</feature>
<evidence type="ECO:0000313" key="10">
    <source>
        <dbReference type="EMBL" id="MFC6726480.1"/>
    </source>
</evidence>
<name>A0ABD5S4I2_9EURY</name>
<dbReference type="InterPro" id="IPR010920">
    <property type="entry name" value="LSM_dom_sf"/>
</dbReference>
<evidence type="ECO:0000313" key="11">
    <source>
        <dbReference type="Proteomes" id="UP001596328"/>
    </source>
</evidence>
<feature type="transmembrane region" description="Helical" evidence="7">
    <location>
        <begin position="77"/>
        <end position="106"/>
    </location>
</feature>
<dbReference type="Gene3D" id="3.30.70.100">
    <property type="match status" value="1"/>
</dbReference>
<feature type="transmembrane region" description="Helical" evidence="7">
    <location>
        <begin position="6"/>
        <end position="27"/>
    </location>
</feature>
<dbReference type="SUPFAM" id="SSF50182">
    <property type="entry name" value="Sm-like ribonucleoproteins"/>
    <property type="match status" value="1"/>
</dbReference>
<keyword evidence="6 7" id="KW-0472">Membrane</keyword>
<dbReference type="Pfam" id="PF00924">
    <property type="entry name" value="MS_channel_2nd"/>
    <property type="match status" value="1"/>
</dbReference>
<feature type="domain" description="Mechanosensitive ion channel MscS C-terminal" evidence="9">
    <location>
        <begin position="168"/>
        <end position="250"/>
    </location>
</feature>
<organism evidence="10 11">
    <name type="scientific">Halobium palmae</name>
    <dbReference type="NCBI Taxonomy" id="1776492"/>
    <lineage>
        <taxon>Archaea</taxon>
        <taxon>Methanobacteriati</taxon>
        <taxon>Methanobacteriota</taxon>
        <taxon>Stenosarchaea group</taxon>
        <taxon>Halobacteria</taxon>
        <taxon>Halobacteriales</taxon>
        <taxon>Haloferacaceae</taxon>
        <taxon>Halobium</taxon>
    </lineage>
</organism>
<proteinExistence type="inferred from homology"/>